<feature type="signal peptide" evidence="1">
    <location>
        <begin position="1"/>
        <end position="26"/>
    </location>
</feature>
<evidence type="ECO:0000256" key="1">
    <source>
        <dbReference type="SAM" id="SignalP"/>
    </source>
</evidence>
<dbReference type="AlphaFoldDB" id="A0A224XPR1"/>
<name>A0A224XPR1_9HEMI</name>
<proteinExistence type="predicted"/>
<dbReference type="EMBL" id="GFTR01001951">
    <property type="protein sequence ID" value="JAW14475.1"/>
    <property type="molecule type" value="Transcribed_RNA"/>
</dbReference>
<evidence type="ECO:0000313" key="2">
    <source>
        <dbReference type="EMBL" id="JAW14475.1"/>
    </source>
</evidence>
<protein>
    <submittedName>
        <fullName evidence="2">Putative conserved secreted protein</fullName>
    </submittedName>
</protein>
<sequence>MCPPTAYISRLSWWCLALFFTTLLAATCVLTSPAPKYNDYQQLGVSYDEYPIVVPKRAALLLDRIMVALQKAVDEENSMKSNKNRIPIEETMDLQRRGQQKGGRIYWRCYFNAVTCF</sequence>
<reference evidence="2" key="1">
    <citation type="journal article" date="2018" name="PLoS Negl. Trop. Dis.">
        <title>An insight into the salivary gland and fat body transcriptome of Panstrongylus lignarius (Hemiptera: Heteroptera), the main vector of Chagas disease in Peru.</title>
        <authorList>
            <person name="Nevoa J.C."/>
            <person name="Mendes M.T."/>
            <person name="da Silva M.V."/>
            <person name="Soares S.C."/>
            <person name="Oliveira C.J.F."/>
            <person name="Ribeiro J.M.C."/>
        </authorList>
    </citation>
    <scope>NUCLEOTIDE SEQUENCE</scope>
</reference>
<feature type="chain" id="PRO_5013302198" evidence="1">
    <location>
        <begin position="27"/>
        <end position="117"/>
    </location>
</feature>
<accession>A0A224XPR1</accession>
<organism evidence="2">
    <name type="scientific">Panstrongylus lignarius</name>
    <dbReference type="NCBI Taxonomy" id="156445"/>
    <lineage>
        <taxon>Eukaryota</taxon>
        <taxon>Metazoa</taxon>
        <taxon>Ecdysozoa</taxon>
        <taxon>Arthropoda</taxon>
        <taxon>Hexapoda</taxon>
        <taxon>Insecta</taxon>
        <taxon>Pterygota</taxon>
        <taxon>Neoptera</taxon>
        <taxon>Paraneoptera</taxon>
        <taxon>Hemiptera</taxon>
        <taxon>Heteroptera</taxon>
        <taxon>Panheteroptera</taxon>
        <taxon>Cimicomorpha</taxon>
        <taxon>Reduviidae</taxon>
        <taxon>Triatominae</taxon>
        <taxon>Panstrongylus</taxon>
    </lineage>
</organism>
<keyword evidence="1" id="KW-0732">Signal</keyword>